<evidence type="ECO:0000313" key="2">
    <source>
        <dbReference type="Proteomes" id="UP000549913"/>
    </source>
</evidence>
<proteinExistence type="predicted"/>
<name>A0A852SC26_9MICO</name>
<evidence type="ECO:0000313" key="1">
    <source>
        <dbReference type="EMBL" id="NYD69962.1"/>
    </source>
</evidence>
<dbReference type="EMBL" id="JACCBM010000001">
    <property type="protein sequence ID" value="NYD69962.1"/>
    <property type="molecule type" value="Genomic_DNA"/>
</dbReference>
<organism evidence="1 2">
    <name type="scientific">Herbiconiux flava</name>
    <dbReference type="NCBI Taxonomy" id="881268"/>
    <lineage>
        <taxon>Bacteria</taxon>
        <taxon>Bacillati</taxon>
        <taxon>Actinomycetota</taxon>
        <taxon>Actinomycetes</taxon>
        <taxon>Micrococcales</taxon>
        <taxon>Microbacteriaceae</taxon>
        <taxon>Herbiconiux</taxon>
    </lineage>
</organism>
<gene>
    <name evidence="1" type="ORF">BJ984_001120</name>
</gene>
<dbReference type="AlphaFoldDB" id="A0A852SC26"/>
<dbReference type="RefSeq" id="WP_179547201.1">
    <property type="nucleotide sequence ID" value="NZ_BSEW01000001.1"/>
</dbReference>
<comment type="caution">
    <text evidence="1">The sequence shown here is derived from an EMBL/GenBank/DDBJ whole genome shotgun (WGS) entry which is preliminary data.</text>
</comment>
<keyword evidence="2" id="KW-1185">Reference proteome</keyword>
<protein>
    <submittedName>
        <fullName evidence="1">Uncharacterized protein</fullName>
    </submittedName>
</protein>
<dbReference type="Proteomes" id="UP000549913">
    <property type="component" value="Unassembled WGS sequence"/>
</dbReference>
<sequence length="160" mass="16815">MVSLLGGLLLVLTACSPSIIGTLGIARLDDGSLDVLIRICRGSIDDLGLEAVGPLHRGATDEPDDSSWESIPDQEVTLSPSVTASGDVALPFDEGSVQDEVRYKLRSSGSEGNAFSAAFTSSDLDAIKPGRVLTPASGDQIESPLLTPQQFEEYATEFCD</sequence>
<reference evidence="1 2" key="1">
    <citation type="submission" date="2020-07" db="EMBL/GenBank/DDBJ databases">
        <title>Sequencing the genomes of 1000 actinobacteria strains.</title>
        <authorList>
            <person name="Klenk H.-P."/>
        </authorList>
    </citation>
    <scope>NUCLEOTIDE SEQUENCE [LARGE SCALE GENOMIC DNA]</scope>
    <source>
        <strain evidence="1 2">DSM 26474</strain>
    </source>
</reference>
<accession>A0A852SC26</accession>